<dbReference type="EMBL" id="CP014504">
    <property type="protein sequence ID" value="AMP97234.1"/>
    <property type="molecule type" value="Genomic_DNA"/>
</dbReference>
<dbReference type="InterPro" id="IPR037883">
    <property type="entry name" value="Knr4/Smi1-like_sf"/>
</dbReference>
<organism evidence="1 2">
    <name type="scientific">Pedobacter cryoconitis</name>
    <dbReference type="NCBI Taxonomy" id="188932"/>
    <lineage>
        <taxon>Bacteria</taxon>
        <taxon>Pseudomonadati</taxon>
        <taxon>Bacteroidota</taxon>
        <taxon>Sphingobacteriia</taxon>
        <taxon>Sphingobacteriales</taxon>
        <taxon>Sphingobacteriaceae</taxon>
        <taxon>Pedobacter</taxon>
    </lineage>
</organism>
<evidence type="ECO:0000313" key="2">
    <source>
        <dbReference type="Proteomes" id="UP000071561"/>
    </source>
</evidence>
<gene>
    <name evidence="1" type="ORF">AY601_0265</name>
</gene>
<dbReference type="AlphaFoldDB" id="A0A127V7H1"/>
<proteinExistence type="predicted"/>
<dbReference type="Gene3D" id="3.40.1580.10">
    <property type="entry name" value="SMI1/KNR4-like"/>
    <property type="match status" value="1"/>
</dbReference>
<reference evidence="1 2" key="1">
    <citation type="submission" date="2016-03" db="EMBL/GenBank/DDBJ databases">
        <title>Complete genome sequence of Pedobacter cryoconitis PAMC 27485.</title>
        <authorList>
            <person name="Lee J."/>
            <person name="Kim O.-S."/>
        </authorList>
    </citation>
    <scope>NUCLEOTIDE SEQUENCE [LARGE SCALE GENOMIC DNA]</scope>
    <source>
        <strain evidence="1 2">PAMC 27485</strain>
    </source>
</reference>
<protein>
    <recommendedName>
        <fullName evidence="3">SMI1/KNR4 family protein</fullName>
    </recommendedName>
</protein>
<sequence length="235" mass="27356">MELHPEIKNFIEKRIMPDNLYLPQNYPEVKTFEEFQDGYRFNGTTGEIYTGTKPAEFRENWYVICSNEMNDPFYVDLSEQDRGFPVYFSWHGAGSWEPVKVADDLNDFAAKLLSIQKVEKDKDELINLLDADFDLTIELWEEMYVSIEEEEGDDGEEKGPSEWIKGKVVIRDIGQQKMKIVHYLKDHFKLTPQQALALSKQKDIEVDQGHLLYLKGLVDYLRELGATAEFVADKI</sequence>
<evidence type="ECO:0008006" key="3">
    <source>
        <dbReference type="Google" id="ProtNLM"/>
    </source>
</evidence>
<evidence type="ECO:0000313" key="1">
    <source>
        <dbReference type="EMBL" id="AMP97234.1"/>
    </source>
</evidence>
<accession>A0A127V7H1</accession>
<dbReference type="RefSeq" id="WP_157287634.1">
    <property type="nucleotide sequence ID" value="NZ_CP014504.1"/>
</dbReference>
<keyword evidence="2" id="KW-1185">Reference proteome</keyword>
<dbReference type="OrthoDB" id="8444591at2"/>
<dbReference type="Proteomes" id="UP000071561">
    <property type="component" value="Chromosome"/>
</dbReference>
<dbReference type="SUPFAM" id="SSF160631">
    <property type="entry name" value="SMI1/KNR4-like"/>
    <property type="match status" value="1"/>
</dbReference>
<dbReference type="KEGG" id="pcm:AY601_0265"/>
<name>A0A127V7H1_9SPHI</name>
<dbReference type="PATRIC" id="fig|188932.3.peg.269"/>